<reference evidence="1 2" key="1">
    <citation type="submission" date="2024-05" db="EMBL/GenBank/DDBJ databases">
        <title>De novo assembly of an allotetraploid wild potato.</title>
        <authorList>
            <person name="Hosaka A.J."/>
        </authorList>
    </citation>
    <scope>NUCLEOTIDE SEQUENCE [LARGE SCALE GENOMIC DNA]</scope>
    <source>
        <tissue evidence="1">Young leaves</tissue>
    </source>
</reference>
<name>A0ABD2UQF4_9SOLN</name>
<organism evidence="1 2">
    <name type="scientific">Solanum stoloniferum</name>
    <dbReference type="NCBI Taxonomy" id="62892"/>
    <lineage>
        <taxon>Eukaryota</taxon>
        <taxon>Viridiplantae</taxon>
        <taxon>Streptophyta</taxon>
        <taxon>Embryophyta</taxon>
        <taxon>Tracheophyta</taxon>
        <taxon>Spermatophyta</taxon>
        <taxon>Magnoliopsida</taxon>
        <taxon>eudicotyledons</taxon>
        <taxon>Gunneridae</taxon>
        <taxon>Pentapetalae</taxon>
        <taxon>asterids</taxon>
        <taxon>lamiids</taxon>
        <taxon>Solanales</taxon>
        <taxon>Solanaceae</taxon>
        <taxon>Solanoideae</taxon>
        <taxon>Solaneae</taxon>
        <taxon>Solanum</taxon>
    </lineage>
</organism>
<feature type="non-terminal residue" evidence="1">
    <location>
        <position position="132"/>
    </location>
</feature>
<sequence length="132" mass="14878">MAEIPIERAQFEIQILKNLTPLRDNKLFSEISTTFRKRNGGWTAGSIHIVLGARRCLIPQPQGQNSSWKHGKVVQKMYQHAEGDVGGYISIYRRVLSVNSPPPKGCEACMALVVSFTHLPFASRILLYFGRH</sequence>
<proteinExistence type="predicted"/>
<evidence type="ECO:0000313" key="1">
    <source>
        <dbReference type="EMBL" id="KAL3371074.1"/>
    </source>
</evidence>
<keyword evidence="2" id="KW-1185">Reference proteome</keyword>
<protein>
    <submittedName>
        <fullName evidence="1">Uncharacterized protein</fullName>
    </submittedName>
</protein>
<dbReference type="EMBL" id="JBJKTR010000004">
    <property type="protein sequence ID" value="KAL3371074.1"/>
    <property type="molecule type" value="Genomic_DNA"/>
</dbReference>
<accession>A0ABD2UQF4</accession>
<dbReference type="AlphaFoldDB" id="A0ABD2UQF4"/>
<gene>
    <name evidence="1" type="ORF">AABB24_007884</name>
</gene>
<evidence type="ECO:0000313" key="2">
    <source>
        <dbReference type="Proteomes" id="UP001627284"/>
    </source>
</evidence>
<comment type="caution">
    <text evidence="1">The sequence shown here is derived from an EMBL/GenBank/DDBJ whole genome shotgun (WGS) entry which is preliminary data.</text>
</comment>
<dbReference type="Proteomes" id="UP001627284">
    <property type="component" value="Unassembled WGS sequence"/>
</dbReference>